<keyword evidence="12" id="KW-1185">Reference proteome</keyword>
<evidence type="ECO:0000259" key="10">
    <source>
        <dbReference type="PROSITE" id="PS51297"/>
    </source>
</evidence>
<keyword evidence="8" id="KW-0472">Membrane</keyword>
<feature type="domain" description="K-box" evidence="10">
    <location>
        <begin position="296"/>
        <end position="381"/>
    </location>
</feature>
<evidence type="ECO:0000256" key="1">
    <source>
        <dbReference type="ARBA" id="ARBA00004123"/>
    </source>
</evidence>
<evidence type="ECO:0000256" key="5">
    <source>
        <dbReference type="ARBA" id="ARBA00023242"/>
    </source>
</evidence>
<dbReference type="FunFam" id="3.40.1810.10:FF:000009">
    <property type="entry name" value="agamous-like MADS-box protein AGL11"/>
    <property type="match status" value="1"/>
</dbReference>
<dbReference type="PROSITE" id="PS50066">
    <property type="entry name" value="MADS_BOX_2"/>
    <property type="match status" value="1"/>
</dbReference>
<evidence type="ECO:0000256" key="4">
    <source>
        <dbReference type="ARBA" id="ARBA00023163"/>
    </source>
</evidence>
<dbReference type="Gene3D" id="3.40.1810.10">
    <property type="entry name" value="Transcription factor, MADS-box"/>
    <property type="match status" value="1"/>
</dbReference>
<dbReference type="GO" id="GO:0045944">
    <property type="term" value="P:positive regulation of transcription by RNA polymerase II"/>
    <property type="evidence" value="ECO:0007669"/>
    <property type="project" value="InterPro"/>
</dbReference>
<dbReference type="PRINTS" id="PR00404">
    <property type="entry name" value="MADSDOMAIN"/>
</dbReference>
<feature type="domain" description="MADS-box" evidence="9">
    <location>
        <begin position="210"/>
        <end position="270"/>
    </location>
</feature>
<dbReference type="GO" id="GO:0005634">
    <property type="term" value="C:nucleus"/>
    <property type="evidence" value="ECO:0007669"/>
    <property type="project" value="UniProtKB-SubCell"/>
</dbReference>
<dbReference type="GO" id="GO:0046983">
    <property type="term" value="F:protein dimerization activity"/>
    <property type="evidence" value="ECO:0007669"/>
    <property type="project" value="InterPro"/>
</dbReference>
<dbReference type="InterPro" id="IPR002100">
    <property type="entry name" value="TF_MADSbox"/>
</dbReference>
<evidence type="ECO:0000313" key="12">
    <source>
        <dbReference type="Proteomes" id="UP000327013"/>
    </source>
</evidence>
<keyword evidence="2" id="KW-0805">Transcription regulation</keyword>
<keyword evidence="5" id="KW-0539">Nucleus</keyword>
<feature type="compositionally biased region" description="Basic and acidic residues" evidence="7">
    <location>
        <begin position="1"/>
        <end position="10"/>
    </location>
</feature>
<dbReference type="InterPro" id="IPR036879">
    <property type="entry name" value="TF_MADSbox_sf"/>
</dbReference>
<name>A0A5N6R011_9ROSI</name>
<evidence type="ECO:0000256" key="7">
    <source>
        <dbReference type="SAM" id="MobiDB-lite"/>
    </source>
</evidence>
<proteinExistence type="predicted"/>
<evidence type="ECO:0000256" key="8">
    <source>
        <dbReference type="SAM" id="Phobius"/>
    </source>
</evidence>
<dbReference type="Pfam" id="PF00319">
    <property type="entry name" value="SRF-TF"/>
    <property type="match status" value="1"/>
</dbReference>
<feature type="coiled-coil region" evidence="6">
    <location>
        <begin position="296"/>
        <end position="379"/>
    </location>
</feature>
<sequence length="381" mass="43166">MRSQDYKERVFSTNGAEGLASDPSNSDKENKAASHGTSSGSVGVKVAIVCLGVVAVLGFSVLLFKIWQKKKREEQHARLLKLFEDDDELEITQQFADLTPEQEEAIRTPVTDLTAVGEGRGTVLSLKLNRLSDSVSGQTVVDPKGYLTDLKSMKITSDAEISDNWVRLAEKVEKRKPWMKRKRTRGHFGVNYKACESGIRLCSCFKNRKMGRGKIEIKRIENTTNRQVTFCKRRNGLLKKAYELSVLCDVEVALIVFSSRGRLYEYSNNNIKTTIEKYKKVCSDGSGTSSMAEINAEYYQQESSKLRQQIQILQNSNRHLMGDALTSLSIKDLKQLENRLERGIARIRSKKHEMLLTDIECLQKKEAELEEENVCLRAKLN</sequence>
<feature type="transmembrane region" description="Helical" evidence="8">
    <location>
        <begin position="46"/>
        <end position="67"/>
    </location>
</feature>
<dbReference type="InterPro" id="IPR050142">
    <property type="entry name" value="MADS-box/MEF2_TF"/>
</dbReference>
<feature type="region of interest" description="Disordered" evidence="7">
    <location>
        <begin position="1"/>
        <end position="39"/>
    </location>
</feature>
<evidence type="ECO:0000256" key="6">
    <source>
        <dbReference type="SAM" id="Coils"/>
    </source>
</evidence>
<keyword evidence="8" id="KW-1133">Transmembrane helix</keyword>
<keyword evidence="6" id="KW-0175">Coiled coil</keyword>
<dbReference type="GO" id="GO:0000977">
    <property type="term" value="F:RNA polymerase II transcription regulatory region sequence-specific DNA binding"/>
    <property type="evidence" value="ECO:0007669"/>
    <property type="project" value="InterPro"/>
</dbReference>
<evidence type="ECO:0008006" key="13">
    <source>
        <dbReference type="Google" id="ProtNLM"/>
    </source>
</evidence>
<dbReference type="CDD" id="cd00265">
    <property type="entry name" value="MADS_MEF2_like"/>
    <property type="match status" value="1"/>
</dbReference>
<keyword evidence="4" id="KW-0804">Transcription</keyword>
<dbReference type="GO" id="GO:0003700">
    <property type="term" value="F:DNA-binding transcription factor activity"/>
    <property type="evidence" value="ECO:0007669"/>
    <property type="project" value="InterPro"/>
</dbReference>
<dbReference type="SMART" id="SM00432">
    <property type="entry name" value="MADS"/>
    <property type="match status" value="1"/>
</dbReference>
<dbReference type="GO" id="GO:0048608">
    <property type="term" value="P:reproductive structure development"/>
    <property type="evidence" value="ECO:0007669"/>
    <property type="project" value="UniProtKB-ARBA"/>
</dbReference>
<dbReference type="PANTHER" id="PTHR48019">
    <property type="entry name" value="SERUM RESPONSE FACTOR HOMOLOG"/>
    <property type="match status" value="1"/>
</dbReference>
<evidence type="ECO:0000313" key="11">
    <source>
        <dbReference type="EMBL" id="KAE8022312.1"/>
    </source>
</evidence>
<dbReference type="EMBL" id="CM017323">
    <property type="protein sequence ID" value="KAE8022312.1"/>
    <property type="molecule type" value="Genomic_DNA"/>
</dbReference>
<accession>A0A5N6R011</accession>
<dbReference type="InterPro" id="IPR033896">
    <property type="entry name" value="MEF2-like_N"/>
</dbReference>
<dbReference type="AlphaFoldDB" id="A0A5N6R011"/>
<gene>
    <name evidence="11" type="ORF">FH972_008122</name>
</gene>
<dbReference type="Proteomes" id="UP000327013">
    <property type="component" value="Chromosome 3"/>
</dbReference>
<dbReference type="GO" id="GO:0009791">
    <property type="term" value="P:post-embryonic development"/>
    <property type="evidence" value="ECO:0007669"/>
    <property type="project" value="UniProtKB-ARBA"/>
</dbReference>
<dbReference type="OrthoDB" id="1898716at2759"/>
<dbReference type="PROSITE" id="PS00350">
    <property type="entry name" value="MADS_BOX_1"/>
    <property type="match status" value="1"/>
</dbReference>
<dbReference type="PROSITE" id="PS51297">
    <property type="entry name" value="K_BOX"/>
    <property type="match status" value="1"/>
</dbReference>
<dbReference type="InterPro" id="IPR002487">
    <property type="entry name" value="TF_Kbox"/>
</dbReference>
<dbReference type="SUPFAM" id="SSF55455">
    <property type="entry name" value="SRF-like"/>
    <property type="match status" value="1"/>
</dbReference>
<dbReference type="Pfam" id="PF01486">
    <property type="entry name" value="K-box"/>
    <property type="match status" value="1"/>
</dbReference>
<keyword evidence="3" id="KW-0238">DNA-binding</keyword>
<evidence type="ECO:0000259" key="9">
    <source>
        <dbReference type="PROSITE" id="PS50066"/>
    </source>
</evidence>
<keyword evidence="8" id="KW-0812">Transmembrane</keyword>
<reference evidence="11 12" key="1">
    <citation type="submission" date="2019-06" db="EMBL/GenBank/DDBJ databases">
        <title>A chromosomal-level reference genome of Carpinus fangiana (Coryloideae, Betulaceae).</title>
        <authorList>
            <person name="Yang X."/>
            <person name="Wang Z."/>
            <person name="Zhang L."/>
            <person name="Hao G."/>
            <person name="Liu J."/>
            <person name="Yang Y."/>
        </authorList>
    </citation>
    <scope>NUCLEOTIDE SEQUENCE [LARGE SCALE GENOMIC DNA]</scope>
    <source>
        <strain evidence="11">Cfa_2016G</strain>
        <tissue evidence="11">Leaf</tissue>
    </source>
</reference>
<organism evidence="11 12">
    <name type="scientific">Carpinus fangiana</name>
    <dbReference type="NCBI Taxonomy" id="176857"/>
    <lineage>
        <taxon>Eukaryota</taxon>
        <taxon>Viridiplantae</taxon>
        <taxon>Streptophyta</taxon>
        <taxon>Embryophyta</taxon>
        <taxon>Tracheophyta</taxon>
        <taxon>Spermatophyta</taxon>
        <taxon>Magnoliopsida</taxon>
        <taxon>eudicotyledons</taxon>
        <taxon>Gunneridae</taxon>
        <taxon>Pentapetalae</taxon>
        <taxon>rosids</taxon>
        <taxon>fabids</taxon>
        <taxon>Fagales</taxon>
        <taxon>Betulaceae</taxon>
        <taxon>Carpinus</taxon>
    </lineage>
</organism>
<evidence type="ECO:0000256" key="2">
    <source>
        <dbReference type="ARBA" id="ARBA00023015"/>
    </source>
</evidence>
<evidence type="ECO:0000256" key="3">
    <source>
        <dbReference type="ARBA" id="ARBA00023125"/>
    </source>
</evidence>
<comment type="subcellular location">
    <subcellularLocation>
        <location evidence="1">Nucleus</location>
    </subcellularLocation>
</comment>
<protein>
    <recommendedName>
        <fullName evidence="13">MADS-box domain-containing protein</fullName>
    </recommendedName>
</protein>